<feature type="region of interest" description="Disordered" evidence="1">
    <location>
        <begin position="394"/>
        <end position="415"/>
    </location>
</feature>
<keyword evidence="2" id="KW-0732">Signal</keyword>
<sequence>MMKMKLLATALLLAMQGSYAQHGPKTESQKKQERFFMCIRSIEKANKDGDDFLTRPEYQPFIKHLSVQMFDDSILEKDELPRDVGHLYKFLIVASGAESGAKAIDIYGASSMEIPFISQDRYDQLQKVCEAVMKELARLGPQTEAPIQLAGDLLSEEEFEEEEEKDEVPASSKPKEEDMDTEMISVHSSFLLYNRRSITKEDLSIGPDSILYAAYVDFVNDLMDTVCPLGRPLGHCPEEPEGDLLEAPEEPEEPETPAGNSTEGRYLLSRRLCGDIRMRRMLCGMDRRRRLGGIFEGAELYEVKATDCPEEYNIHGHEHGILPHCHTIYAYYEILVQKPKSVLFKDVEANYAAVTKSGISDHMLADSLKKIDPKSPFKVLGPGKFRYPYENTHHMEHEAETKPPKKPQHDSYLRL</sequence>
<accession>A0A9N8H819</accession>
<evidence type="ECO:0000256" key="2">
    <source>
        <dbReference type="SAM" id="SignalP"/>
    </source>
</evidence>
<feature type="chain" id="PRO_5040247012" description="Secreted protein" evidence="2">
    <location>
        <begin position="21"/>
        <end position="415"/>
    </location>
</feature>
<dbReference type="Proteomes" id="UP001153069">
    <property type="component" value="Unassembled WGS sequence"/>
</dbReference>
<comment type="caution">
    <text evidence="3">The sequence shown here is derived from an EMBL/GenBank/DDBJ whole genome shotgun (WGS) entry which is preliminary data.</text>
</comment>
<feature type="compositionally biased region" description="Acidic residues" evidence="1">
    <location>
        <begin position="239"/>
        <end position="255"/>
    </location>
</feature>
<reference evidence="3" key="1">
    <citation type="submission" date="2020-06" db="EMBL/GenBank/DDBJ databases">
        <authorList>
            <consortium name="Plant Systems Biology data submission"/>
        </authorList>
    </citation>
    <scope>NUCLEOTIDE SEQUENCE</scope>
    <source>
        <strain evidence="3">D6</strain>
    </source>
</reference>
<proteinExistence type="predicted"/>
<dbReference type="AlphaFoldDB" id="A0A9N8H819"/>
<evidence type="ECO:0008006" key="5">
    <source>
        <dbReference type="Google" id="ProtNLM"/>
    </source>
</evidence>
<gene>
    <name evidence="3" type="ORF">SEMRO_201_G085160.1</name>
</gene>
<protein>
    <recommendedName>
        <fullName evidence="5">Secreted protein</fullName>
    </recommendedName>
</protein>
<organism evidence="3 4">
    <name type="scientific">Seminavis robusta</name>
    <dbReference type="NCBI Taxonomy" id="568900"/>
    <lineage>
        <taxon>Eukaryota</taxon>
        <taxon>Sar</taxon>
        <taxon>Stramenopiles</taxon>
        <taxon>Ochrophyta</taxon>
        <taxon>Bacillariophyta</taxon>
        <taxon>Bacillariophyceae</taxon>
        <taxon>Bacillariophycidae</taxon>
        <taxon>Naviculales</taxon>
        <taxon>Naviculaceae</taxon>
        <taxon>Seminavis</taxon>
    </lineage>
</organism>
<evidence type="ECO:0000313" key="3">
    <source>
        <dbReference type="EMBL" id="CAB9504581.1"/>
    </source>
</evidence>
<keyword evidence="4" id="KW-1185">Reference proteome</keyword>
<feature type="region of interest" description="Disordered" evidence="1">
    <location>
        <begin position="237"/>
        <end position="263"/>
    </location>
</feature>
<name>A0A9N8H819_9STRA</name>
<feature type="signal peptide" evidence="2">
    <location>
        <begin position="1"/>
        <end position="20"/>
    </location>
</feature>
<dbReference type="EMBL" id="CAICTM010000200">
    <property type="protein sequence ID" value="CAB9504581.1"/>
    <property type="molecule type" value="Genomic_DNA"/>
</dbReference>
<evidence type="ECO:0000256" key="1">
    <source>
        <dbReference type="SAM" id="MobiDB-lite"/>
    </source>
</evidence>
<evidence type="ECO:0000313" key="4">
    <source>
        <dbReference type="Proteomes" id="UP001153069"/>
    </source>
</evidence>
<feature type="region of interest" description="Disordered" evidence="1">
    <location>
        <begin position="156"/>
        <end position="179"/>
    </location>
</feature>
<feature type="compositionally biased region" description="Acidic residues" evidence="1">
    <location>
        <begin position="156"/>
        <end position="166"/>
    </location>
</feature>